<keyword evidence="2 5" id="KW-0238">DNA-binding</keyword>
<name>A0A931CFZ5_9ACTN</name>
<dbReference type="EMBL" id="JADQTO010000010">
    <property type="protein sequence ID" value="MBG0564205.1"/>
    <property type="molecule type" value="Genomic_DNA"/>
</dbReference>
<dbReference type="Pfam" id="PF13377">
    <property type="entry name" value="Peripla_BP_3"/>
    <property type="match status" value="1"/>
</dbReference>
<dbReference type="SMART" id="SM00354">
    <property type="entry name" value="HTH_LACI"/>
    <property type="match status" value="1"/>
</dbReference>
<keyword evidence="1" id="KW-0805">Transcription regulation</keyword>
<organism evidence="5 6">
    <name type="scientific">Actinoplanes aureus</name>
    <dbReference type="NCBI Taxonomy" id="2792083"/>
    <lineage>
        <taxon>Bacteria</taxon>
        <taxon>Bacillati</taxon>
        <taxon>Actinomycetota</taxon>
        <taxon>Actinomycetes</taxon>
        <taxon>Micromonosporales</taxon>
        <taxon>Micromonosporaceae</taxon>
        <taxon>Actinoplanes</taxon>
    </lineage>
</organism>
<dbReference type="PANTHER" id="PTHR30146:SF109">
    <property type="entry name" value="HTH-TYPE TRANSCRIPTIONAL REGULATOR GALS"/>
    <property type="match status" value="1"/>
</dbReference>
<evidence type="ECO:0000259" key="4">
    <source>
        <dbReference type="PROSITE" id="PS50932"/>
    </source>
</evidence>
<accession>A0A931CFZ5</accession>
<dbReference type="InterPro" id="IPR000843">
    <property type="entry name" value="HTH_LacI"/>
</dbReference>
<gene>
    <name evidence="5" type="ORF">I4J89_22420</name>
</gene>
<comment type="caution">
    <text evidence="5">The sequence shown here is derived from an EMBL/GenBank/DDBJ whole genome shotgun (WGS) entry which is preliminary data.</text>
</comment>
<dbReference type="PROSITE" id="PS50932">
    <property type="entry name" value="HTH_LACI_2"/>
    <property type="match status" value="1"/>
</dbReference>
<dbReference type="Proteomes" id="UP000598146">
    <property type="component" value="Unassembled WGS sequence"/>
</dbReference>
<reference evidence="5" key="1">
    <citation type="submission" date="2020-11" db="EMBL/GenBank/DDBJ databases">
        <title>Isolation and identification of active actinomycetes.</title>
        <authorList>
            <person name="Sun X."/>
        </authorList>
    </citation>
    <scope>NUCLEOTIDE SEQUENCE</scope>
    <source>
        <strain evidence="5">NEAU-A11</strain>
    </source>
</reference>
<dbReference type="AlphaFoldDB" id="A0A931CFZ5"/>
<dbReference type="Gene3D" id="1.10.260.40">
    <property type="entry name" value="lambda repressor-like DNA-binding domains"/>
    <property type="match status" value="1"/>
</dbReference>
<dbReference type="InterPro" id="IPR046335">
    <property type="entry name" value="LacI/GalR-like_sensor"/>
</dbReference>
<evidence type="ECO:0000256" key="3">
    <source>
        <dbReference type="ARBA" id="ARBA00023163"/>
    </source>
</evidence>
<dbReference type="SUPFAM" id="SSF53822">
    <property type="entry name" value="Periplasmic binding protein-like I"/>
    <property type="match status" value="1"/>
</dbReference>
<dbReference type="SUPFAM" id="SSF47413">
    <property type="entry name" value="lambda repressor-like DNA-binding domains"/>
    <property type="match status" value="1"/>
</dbReference>
<dbReference type="Pfam" id="PF00356">
    <property type="entry name" value="LacI"/>
    <property type="match status" value="1"/>
</dbReference>
<dbReference type="InterPro" id="IPR010982">
    <property type="entry name" value="Lambda_DNA-bd_dom_sf"/>
</dbReference>
<keyword evidence="3" id="KW-0804">Transcription</keyword>
<dbReference type="CDD" id="cd01392">
    <property type="entry name" value="HTH_LacI"/>
    <property type="match status" value="1"/>
</dbReference>
<dbReference type="PANTHER" id="PTHR30146">
    <property type="entry name" value="LACI-RELATED TRANSCRIPTIONAL REPRESSOR"/>
    <property type="match status" value="1"/>
</dbReference>
<dbReference type="CDD" id="cd06267">
    <property type="entry name" value="PBP1_LacI_sugar_binding-like"/>
    <property type="match status" value="1"/>
</dbReference>
<feature type="domain" description="HTH lacI-type" evidence="4">
    <location>
        <begin position="1"/>
        <end position="53"/>
    </location>
</feature>
<dbReference type="GO" id="GO:0000976">
    <property type="term" value="F:transcription cis-regulatory region binding"/>
    <property type="evidence" value="ECO:0007669"/>
    <property type="project" value="TreeGrafter"/>
</dbReference>
<evidence type="ECO:0000313" key="6">
    <source>
        <dbReference type="Proteomes" id="UP000598146"/>
    </source>
</evidence>
<evidence type="ECO:0000256" key="1">
    <source>
        <dbReference type="ARBA" id="ARBA00023015"/>
    </source>
</evidence>
<keyword evidence="6" id="KW-1185">Reference proteome</keyword>
<proteinExistence type="predicted"/>
<evidence type="ECO:0000256" key="2">
    <source>
        <dbReference type="ARBA" id="ARBA00023125"/>
    </source>
</evidence>
<protein>
    <submittedName>
        <fullName evidence="5">LacI family DNA-binding transcriptional regulator</fullName>
    </submittedName>
</protein>
<dbReference type="GO" id="GO:0003700">
    <property type="term" value="F:DNA-binding transcription factor activity"/>
    <property type="evidence" value="ECO:0007669"/>
    <property type="project" value="TreeGrafter"/>
</dbReference>
<sequence length="330" mass="34994">MADVARRAGVSMATASRALSDHPHVAPATRARVLAAAEHLSYVISPEASRLAGGTTGRVAVVVPHISRWFFASLLEGLEAVLRESDLDVLLYHVGDAADRSTFFQRLPARRKVDAVVVLGMPVAEPERERLGLMGVHIVAAGGQVESYPYVSVDDLAAGRQAMDHLLFLGHRRIGMIATADPGQPGWPAVRGRTRAYHEAHADAGIPVDERLIVEVPWGGAPGADAMAQLLGLRKPPTAVYAHSDEVALGAVRTLRRAGLRIPGDVSVVGIDDHPLADLTDLTTVAQPVREQGTLAGRMVLSLLSGEDITDGVTVPTRLVIRGSTGPPRP</sequence>
<dbReference type="Gene3D" id="3.40.50.2300">
    <property type="match status" value="2"/>
</dbReference>
<dbReference type="InterPro" id="IPR028082">
    <property type="entry name" value="Peripla_BP_I"/>
</dbReference>
<dbReference type="PROSITE" id="PS00356">
    <property type="entry name" value="HTH_LACI_1"/>
    <property type="match status" value="1"/>
</dbReference>
<evidence type="ECO:0000313" key="5">
    <source>
        <dbReference type="EMBL" id="MBG0564205.1"/>
    </source>
</evidence>